<dbReference type="Proteomes" id="UP000596742">
    <property type="component" value="Unassembled WGS sequence"/>
</dbReference>
<protein>
    <submittedName>
        <fullName evidence="1">Uncharacterized protein</fullName>
    </submittedName>
</protein>
<comment type="caution">
    <text evidence="1">The sequence shown here is derived from an EMBL/GenBank/DDBJ whole genome shotgun (WGS) entry which is preliminary data.</text>
</comment>
<evidence type="ECO:0000313" key="2">
    <source>
        <dbReference type="Proteomes" id="UP000596742"/>
    </source>
</evidence>
<evidence type="ECO:0000313" key="1">
    <source>
        <dbReference type="EMBL" id="VDI23909.1"/>
    </source>
</evidence>
<keyword evidence="2" id="KW-1185">Reference proteome</keyword>
<dbReference type="EMBL" id="UYJE01003975">
    <property type="protein sequence ID" value="VDI23909.1"/>
    <property type="molecule type" value="Genomic_DNA"/>
</dbReference>
<proteinExistence type="predicted"/>
<gene>
    <name evidence="1" type="ORF">MGAL_10B046397</name>
</gene>
<dbReference type="AlphaFoldDB" id="A0A8B6DUM0"/>
<name>A0A8B6DUM0_MYTGA</name>
<accession>A0A8B6DUM0</accession>
<dbReference type="OrthoDB" id="5986132at2759"/>
<reference evidence="1" key="1">
    <citation type="submission" date="2018-11" db="EMBL/GenBank/DDBJ databases">
        <authorList>
            <person name="Alioto T."/>
            <person name="Alioto T."/>
        </authorList>
    </citation>
    <scope>NUCLEOTIDE SEQUENCE</scope>
</reference>
<organism evidence="1 2">
    <name type="scientific">Mytilus galloprovincialis</name>
    <name type="common">Mediterranean mussel</name>
    <dbReference type="NCBI Taxonomy" id="29158"/>
    <lineage>
        <taxon>Eukaryota</taxon>
        <taxon>Metazoa</taxon>
        <taxon>Spiralia</taxon>
        <taxon>Lophotrochozoa</taxon>
        <taxon>Mollusca</taxon>
        <taxon>Bivalvia</taxon>
        <taxon>Autobranchia</taxon>
        <taxon>Pteriomorphia</taxon>
        <taxon>Mytilida</taxon>
        <taxon>Mytiloidea</taxon>
        <taxon>Mytilidae</taxon>
        <taxon>Mytilinae</taxon>
        <taxon>Mytilus</taxon>
    </lineage>
</organism>
<sequence length="89" mass="10322">MRIASVLLGLIKNVDRFHPDVKDIAESIRSDIRNPWAHCDFTQWNTTRYLQSFSLMENLIQNVSLSTFDEKQTLDQLVLWKSNGNINAV</sequence>